<proteinExistence type="predicted"/>
<dbReference type="Gramene" id="TuG1812G0300000495.01.T01">
    <property type="protein sequence ID" value="TuG1812G0300000495.01.T01.cds458334"/>
    <property type="gene ID" value="TuG1812G0300000495.01"/>
</dbReference>
<reference evidence="2" key="3">
    <citation type="submission" date="2022-06" db="UniProtKB">
        <authorList>
            <consortium name="EnsemblPlants"/>
        </authorList>
    </citation>
    <scope>IDENTIFICATION</scope>
</reference>
<keyword evidence="3" id="KW-1185">Reference proteome</keyword>
<dbReference type="Proteomes" id="UP000015106">
    <property type="component" value="Chromosome 3"/>
</dbReference>
<feature type="chain" id="PRO_5035866672" description="Secreted protein" evidence="1">
    <location>
        <begin position="18"/>
        <end position="68"/>
    </location>
</feature>
<sequence length="68" mass="7468">MISPILILGSFLASVRGGIRCSGAAGEGRKLVKSTAHRFLKRSDGCSPNIDKLFFVTFLYLFNMESQN</sequence>
<reference evidence="3" key="1">
    <citation type="journal article" date="2013" name="Nature">
        <title>Draft genome of the wheat A-genome progenitor Triticum urartu.</title>
        <authorList>
            <person name="Ling H.Q."/>
            <person name="Zhao S."/>
            <person name="Liu D."/>
            <person name="Wang J."/>
            <person name="Sun H."/>
            <person name="Zhang C."/>
            <person name="Fan H."/>
            <person name="Li D."/>
            <person name="Dong L."/>
            <person name="Tao Y."/>
            <person name="Gao C."/>
            <person name="Wu H."/>
            <person name="Li Y."/>
            <person name="Cui Y."/>
            <person name="Guo X."/>
            <person name="Zheng S."/>
            <person name="Wang B."/>
            <person name="Yu K."/>
            <person name="Liang Q."/>
            <person name="Yang W."/>
            <person name="Lou X."/>
            <person name="Chen J."/>
            <person name="Feng M."/>
            <person name="Jian J."/>
            <person name="Zhang X."/>
            <person name="Luo G."/>
            <person name="Jiang Y."/>
            <person name="Liu J."/>
            <person name="Wang Z."/>
            <person name="Sha Y."/>
            <person name="Zhang B."/>
            <person name="Wu H."/>
            <person name="Tang D."/>
            <person name="Shen Q."/>
            <person name="Xue P."/>
            <person name="Zou S."/>
            <person name="Wang X."/>
            <person name="Liu X."/>
            <person name="Wang F."/>
            <person name="Yang Y."/>
            <person name="An X."/>
            <person name="Dong Z."/>
            <person name="Zhang K."/>
            <person name="Zhang X."/>
            <person name="Luo M.C."/>
            <person name="Dvorak J."/>
            <person name="Tong Y."/>
            <person name="Wang J."/>
            <person name="Yang H."/>
            <person name="Li Z."/>
            <person name="Wang D."/>
            <person name="Zhang A."/>
            <person name="Wang J."/>
        </authorList>
    </citation>
    <scope>NUCLEOTIDE SEQUENCE</scope>
    <source>
        <strain evidence="3">cv. G1812</strain>
    </source>
</reference>
<reference evidence="2" key="2">
    <citation type="submission" date="2018-03" db="EMBL/GenBank/DDBJ databases">
        <title>The Triticum urartu genome reveals the dynamic nature of wheat genome evolution.</title>
        <authorList>
            <person name="Ling H."/>
            <person name="Ma B."/>
            <person name="Shi X."/>
            <person name="Liu H."/>
            <person name="Dong L."/>
            <person name="Sun H."/>
            <person name="Cao Y."/>
            <person name="Gao Q."/>
            <person name="Zheng S."/>
            <person name="Li Y."/>
            <person name="Yu Y."/>
            <person name="Du H."/>
            <person name="Qi M."/>
            <person name="Li Y."/>
            <person name="Yu H."/>
            <person name="Cui Y."/>
            <person name="Wang N."/>
            <person name="Chen C."/>
            <person name="Wu H."/>
            <person name="Zhao Y."/>
            <person name="Zhang J."/>
            <person name="Li Y."/>
            <person name="Zhou W."/>
            <person name="Zhang B."/>
            <person name="Hu W."/>
            <person name="Eijk M."/>
            <person name="Tang J."/>
            <person name="Witsenboer H."/>
            <person name="Zhao S."/>
            <person name="Li Z."/>
            <person name="Zhang A."/>
            <person name="Wang D."/>
            <person name="Liang C."/>
        </authorList>
    </citation>
    <scope>NUCLEOTIDE SEQUENCE [LARGE SCALE GENOMIC DNA]</scope>
    <source>
        <strain evidence="2">cv. G1812</strain>
    </source>
</reference>
<keyword evidence="1" id="KW-0732">Signal</keyword>
<evidence type="ECO:0000256" key="1">
    <source>
        <dbReference type="SAM" id="SignalP"/>
    </source>
</evidence>
<evidence type="ECO:0008006" key="4">
    <source>
        <dbReference type="Google" id="ProtNLM"/>
    </source>
</evidence>
<accession>A0A8R7PNF4</accession>
<evidence type="ECO:0000313" key="3">
    <source>
        <dbReference type="Proteomes" id="UP000015106"/>
    </source>
</evidence>
<name>A0A8R7PNF4_TRIUA</name>
<dbReference type="AlphaFoldDB" id="A0A8R7PNF4"/>
<protein>
    <recommendedName>
        <fullName evidence="4">Secreted protein</fullName>
    </recommendedName>
</protein>
<feature type="signal peptide" evidence="1">
    <location>
        <begin position="1"/>
        <end position="17"/>
    </location>
</feature>
<dbReference type="EnsemblPlants" id="TuG1812G0300000495.01.T01">
    <property type="protein sequence ID" value="TuG1812G0300000495.01.T01.cds458334"/>
    <property type="gene ID" value="TuG1812G0300000495.01"/>
</dbReference>
<organism evidence="2 3">
    <name type="scientific">Triticum urartu</name>
    <name type="common">Red wild einkorn</name>
    <name type="synonym">Crithodium urartu</name>
    <dbReference type="NCBI Taxonomy" id="4572"/>
    <lineage>
        <taxon>Eukaryota</taxon>
        <taxon>Viridiplantae</taxon>
        <taxon>Streptophyta</taxon>
        <taxon>Embryophyta</taxon>
        <taxon>Tracheophyta</taxon>
        <taxon>Spermatophyta</taxon>
        <taxon>Magnoliopsida</taxon>
        <taxon>Liliopsida</taxon>
        <taxon>Poales</taxon>
        <taxon>Poaceae</taxon>
        <taxon>BOP clade</taxon>
        <taxon>Pooideae</taxon>
        <taxon>Triticodae</taxon>
        <taxon>Triticeae</taxon>
        <taxon>Triticinae</taxon>
        <taxon>Triticum</taxon>
    </lineage>
</organism>
<evidence type="ECO:0000313" key="2">
    <source>
        <dbReference type="EnsemblPlants" id="TuG1812G0300000495.01.T01.cds458334"/>
    </source>
</evidence>